<dbReference type="KEGG" id="clec:106670781"/>
<keyword evidence="4" id="KW-0804">Transcription</keyword>
<dbReference type="OMA" id="LPRNTMK"/>
<keyword evidence="5 6" id="KW-0539">Nucleus</keyword>
<dbReference type="InterPro" id="IPR036390">
    <property type="entry name" value="WH_DNA-bd_sf"/>
</dbReference>
<dbReference type="EnsemblMetazoa" id="XM_014401371.2">
    <property type="protein sequence ID" value="XP_014256857.1"/>
    <property type="gene ID" value="LOC106670781"/>
</dbReference>
<evidence type="ECO:0000256" key="7">
    <source>
        <dbReference type="SAM" id="MobiDB-lite"/>
    </source>
</evidence>
<reference evidence="9" key="1">
    <citation type="submission" date="2022-01" db="UniProtKB">
        <authorList>
            <consortium name="EnsemblMetazoa"/>
        </authorList>
    </citation>
    <scope>IDENTIFICATION</scope>
</reference>
<dbReference type="PRINTS" id="PR00053">
    <property type="entry name" value="FORKHEAD"/>
</dbReference>
<dbReference type="InterPro" id="IPR036388">
    <property type="entry name" value="WH-like_DNA-bd_sf"/>
</dbReference>
<feature type="compositionally biased region" description="Basic and acidic residues" evidence="7">
    <location>
        <begin position="186"/>
        <end position="205"/>
    </location>
</feature>
<keyword evidence="2" id="KW-0805">Transcription regulation</keyword>
<feature type="compositionally biased region" description="Acidic residues" evidence="7">
    <location>
        <begin position="429"/>
        <end position="461"/>
    </location>
</feature>
<dbReference type="InterPro" id="IPR030456">
    <property type="entry name" value="TF_fork_head_CS_2"/>
</dbReference>
<keyword evidence="10" id="KW-1185">Reference proteome</keyword>
<accession>A0A8I6S4A6</accession>
<evidence type="ECO:0000259" key="8">
    <source>
        <dbReference type="PROSITE" id="PS50039"/>
    </source>
</evidence>
<evidence type="ECO:0000256" key="1">
    <source>
        <dbReference type="ARBA" id="ARBA00022473"/>
    </source>
</evidence>
<proteinExistence type="predicted"/>
<keyword evidence="3 6" id="KW-0238">DNA-binding</keyword>
<feature type="region of interest" description="Disordered" evidence="7">
    <location>
        <begin position="112"/>
        <end position="229"/>
    </location>
</feature>
<name>A0A8I6S4A6_CIMLE</name>
<dbReference type="EnsemblMetazoa" id="XM_014401370.2">
    <property type="protein sequence ID" value="XP_014256856.1"/>
    <property type="gene ID" value="LOC106670781"/>
</dbReference>
<dbReference type="PROSITE" id="PS50039">
    <property type="entry name" value="FORK_HEAD_3"/>
    <property type="match status" value="1"/>
</dbReference>
<evidence type="ECO:0000256" key="5">
    <source>
        <dbReference type="ARBA" id="ARBA00023242"/>
    </source>
</evidence>
<evidence type="ECO:0000256" key="3">
    <source>
        <dbReference type="ARBA" id="ARBA00023125"/>
    </source>
</evidence>
<sequence length="545" mass="62570">MDMYFETNSDMLSLNEMLEGDMKYSLEFEVDLMKENGLGCINGGIGGGFNDDWHDWTEQSTQNLSLDLLAVDAGPGLMVNPKLVIPVKPYSHYNVEVNDSLKAKKMLNAVETRTEKKMAEEEEEDDEEVEDDEEEGEEEEDDDEEEDDEEEEEEEENEDEEEDMEVEPKTSNITQPQHSNWNNILKTREGKDSSGRQEQMEEIKHSPFPIRPKPVENGIKVSGGKPISMMIKPKRPQLKMQPTYIKVNQVESLIKQHSQNQKAKKMAQMAKSTRYLEDYPKPAYSYSCLIAMALKNSRTGSLPVSEIYNFMCEHFPYFISAPSGWKNSVRHNLSLNKCFEKIEKGNPGGGGCRKGCLWAMNPAKISKMDDEVAKWSRKDPKGIRRAMRYPDYLEKLERGDLKLKPVGNRKDYIELIDGCDEDYIEEIEEVNDEDEEEEDDDDDDDNGDEDAEESEEEDEENDRTVVQVGDTDSEDEGEVPPSLKPFDSRLADMDLGIDIPEDMYKELDLLQEVMKEEDIYRSAKRQRLHTVTISPALQRQSVKPV</sequence>
<dbReference type="GO" id="GO:0000976">
    <property type="term" value="F:transcription cis-regulatory region binding"/>
    <property type="evidence" value="ECO:0007669"/>
    <property type="project" value="TreeGrafter"/>
</dbReference>
<feature type="compositionally biased region" description="Polar residues" evidence="7">
    <location>
        <begin position="169"/>
        <end position="185"/>
    </location>
</feature>
<feature type="domain" description="Fork-head" evidence="8">
    <location>
        <begin position="281"/>
        <end position="379"/>
    </location>
</feature>
<protein>
    <recommendedName>
        <fullName evidence="8">Fork-head domain-containing protein</fullName>
    </recommendedName>
</protein>
<dbReference type="RefSeq" id="XP_014256857.1">
    <property type="nucleotide sequence ID" value="XM_014401371.2"/>
</dbReference>
<evidence type="ECO:0000313" key="9">
    <source>
        <dbReference type="EnsemblMetazoa" id="XP_014256856.1"/>
    </source>
</evidence>
<evidence type="ECO:0000256" key="2">
    <source>
        <dbReference type="ARBA" id="ARBA00023015"/>
    </source>
</evidence>
<dbReference type="PANTHER" id="PTHR46721">
    <property type="entry name" value="FORKHEAD BOX PROTEIN N1"/>
    <property type="match status" value="1"/>
</dbReference>
<evidence type="ECO:0000256" key="4">
    <source>
        <dbReference type="ARBA" id="ARBA00023163"/>
    </source>
</evidence>
<comment type="subcellular location">
    <subcellularLocation>
        <location evidence="6">Nucleus</location>
    </subcellularLocation>
</comment>
<evidence type="ECO:0000313" key="10">
    <source>
        <dbReference type="Proteomes" id="UP000494040"/>
    </source>
</evidence>
<dbReference type="Pfam" id="PF00250">
    <property type="entry name" value="Forkhead"/>
    <property type="match status" value="1"/>
</dbReference>
<dbReference type="PROSITE" id="PS00658">
    <property type="entry name" value="FORK_HEAD_2"/>
    <property type="match status" value="1"/>
</dbReference>
<dbReference type="SUPFAM" id="SSF46785">
    <property type="entry name" value="Winged helix' DNA-binding domain"/>
    <property type="match status" value="1"/>
</dbReference>
<dbReference type="GeneID" id="106670781"/>
<dbReference type="GO" id="GO:0005634">
    <property type="term" value="C:nucleus"/>
    <property type="evidence" value="ECO:0007669"/>
    <property type="project" value="UniProtKB-SubCell"/>
</dbReference>
<dbReference type="PANTHER" id="PTHR46721:SF3">
    <property type="entry name" value="FORKHEAD BOX N1"/>
    <property type="match status" value="1"/>
</dbReference>
<evidence type="ECO:0000256" key="6">
    <source>
        <dbReference type="PROSITE-ProRule" id="PRU00089"/>
    </source>
</evidence>
<dbReference type="GO" id="GO:0000981">
    <property type="term" value="F:DNA-binding transcription factor activity, RNA polymerase II-specific"/>
    <property type="evidence" value="ECO:0007669"/>
    <property type="project" value="TreeGrafter"/>
</dbReference>
<dbReference type="OrthoDB" id="10070006at2759"/>
<dbReference type="CDD" id="cd20030">
    <property type="entry name" value="FH_FOXN1-like"/>
    <property type="match status" value="1"/>
</dbReference>
<feature type="DNA-binding region" description="Fork-head" evidence="6">
    <location>
        <begin position="281"/>
        <end position="379"/>
    </location>
</feature>
<dbReference type="InterPro" id="IPR049624">
    <property type="entry name" value="FOXN1_4"/>
</dbReference>
<organism evidence="9 10">
    <name type="scientific">Cimex lectularius</name>
    <name type="common">Bed bug</name>
    <name type="synonym">Acanthia lectularia</name>
    <dbReference type="NCBI Taxonomy" id="79782"/>
    <lineage>
        <taxon>Eukaryota</taxon>
        <taxon>Metazoa</taxon>
        <taxon>Ecdysozoa</taxon>
        <taxon>Arthropoda</taxon>
        <taxon>Hexapoda</taxon>
        <taxon>Insecta</taxon>
        <taxon>Pterygota</taxon>
        <taxon>Neoptera</taxon>
        <taxon>Paraneoptera</taxon>
        <taxon>Hemiptera</taxon>
        <taxon>Heteroptera</taxon>
        <taxon>Panheteroptera</taxon>
        <taxon>Cimicomorpha</taxon>
        <taxon>Cimicidae</taxon>
        <taxon>Cimex</taxon>
    </lineage>
</organism>
<feature type="region of interest" description="Disordered" evidence="7">
    <location>
        <begin position="429"/>
        <end position="488"/>
    </location>
</feature>
<dbReference type="AlphaFoldDB" id="A0A8I6S4A6"/>
<keyword evidence="1" id="KW-0217">Developmental protein</keyword>
<feature type="compositionally biased region" description="Acidic residues" evidence="7">
    <location>
        <begin position="120"/>
        <end position="165"/>
    </location>
</feature>
<dbReference type="InterPro" id="IPR001766">
    <property type="entry name" value="Fork_head_dom"/>
</dbReference>
<dbReference type="SMART" id="SM00339">
    <property type="entry name" value="FH"/>
    <property type="match status" value="1"/>
</dbReference>
<dbReference type="RefSeq" id="XP_014256856.1">
    <property type="nucleotide sequence ID" value="XM_014401370.2"/>
</dbReference>
<dbReference type="Proteomes" id="UP000494040">
    <property type="component" value="Unassembled WGS sequence"/>
</dbReference>
<dbReference type="Gene3D" id="1.10.10.10">
    <property type="entry name" value="Winged helix-like DNA-binding domain superfamily/Winged helix DNA-binding domain"/>
    <property type="match status" value="1"/>
</dbReference>